<comment type="caution">
    <text evidence="1">The sequence shown here is derived from an EMBL/GenBank/DDBJ whole genome shotgun (WGS) entry which is preliminary data.</text>
</comment>
<sequence>MGVIEDSPGFVGGTRGCNFFNPDRKIRGYRIEDAPGAVHIRDPERFRHRLKSNAQKHVGETAGGRVWQHDFFIHGVFLTKGNCCVKSIITLRVPELCFLNLGVAQR</sequence>
<name>A0A3S2VR39_9HYPH</name>
<accession>A0A3S2VR39</accession>
<dbReference type="RefSeq" id="WP_127732652.1">
    <property type="nucleotide sequence ID" value="NZ_SACP01000023.1"/>
</dbReference>
<protein>
    <submittedName>
        <fullName evidence="1">Uncharacterized protein</fullName>
    </submittedName>
</protein>
<organism evidence="1 2">
    <name type="scientific">Methylobacterium oryzihabitans</name>
    <dbReference type="NCBI Taxonomy" id="2499852"/>
    <lineage>
        <taxon>Bacteria</taxon>
        <taxon>Pseudomonadati</taxon>
        <taxon>Pseudomonadota</taxon>
        <taxon>Alphaproteobacteria</taxon>
        <taxon>Hyphomicrobiales</taxon>
        <taxon>Methylobacteriaceae</taxon>
        <taxon>Methylobacterium</taxon>
    </lineage>
</organism>
<reference evidence="1 2" key="1">
    <citation type="submission" date="2019-01" db="EMBL/GenBank/DDBJ databases">
        <authorList>
            <person name="Chen W.-M."/>
        </authorList>
    </citation>
    <scope>NUCLEOTIDE SEQUENCE [LARGE SCALE GENOMIC DNA]</scope>
    <source>
        <strain evidence="1 2">TER-1</strain>
    </source>
</reference>
<evidence type="ECO:0000313" key="2">
    <source>
        <dbReference type="Proteomes" id="UP000286997"/>
    </source>
</evidence>
<dbReference type="EMBL" id="SACP01000023">
    <property type="protein sequence ID" value="RVU15210.1"/>
    <property type="molecule type" value="Genomic_DNA"/>
</dbReference>
<proteinExistence type="predicted"/>
<gene>
    <name evidence="1" type="ORF">EOE48_20600</name>
</gene>
<evidence type="ECO:0000313" key="1">
    <source>
        <dbReference type="EMBL" id="RVU15210.1"/>
    </source>
</evidence>
<keyword evidence="2" id="KW-1185">Reference proteome</keyword>
<dbReference type="Proteomes" id="UP000286997">
    <property type="component" value="Unassembled WGS sequence"/>
</dbReference>
<dbReference type="AlphaFoldDB" id="A0A3S2VR39"/>